<dbReference type="InterPro" id="IPR007523">
    <property type="entry name" value="NDUFAF3/AAMDC"/>
</dbReference>
<keyword evidence="2" id="KW-1185">Reference proteome</keyword>
<name>A0ABS1E951_9GAMM</name>
<dbReference type="PANTHER" id="PTHR21192:SF2">
    <property type="entry name" value="NADH DEHYDROGENASE [UBIQUINONE] 1 ALPHA SUBCOMPLEX ASSEMBLY FACTOR 3"/>
    <property type="match status" value="1"/>
</dbReference>
<dbReference type="SUPFAM" id="SSF64076">
    <property type="entry name" value="MTH938-like"/>
    <property type="match status" value="1"/>
</dbReference>
<evidence type="ECO:0000313" key="2">
    <source>
        <dbReference type="Proteomes" id="UP000738126"/>
    </source>
</evidence>
<accession>A0ABS1E951</accession>
<dbReference type="PANTHER" id="PTHR21192">
    <property type="entry name" value="NUCLEAR PROTEIN E3-3"/>
    <property type="match status" value="1"/>
</dbReference>
<protein>
    <recommendedName>
        <fullName evidence="3">Xcc1710-like domain-containing protein</fullName>
    </recommendedName>
</protein>
<comment type="caution">
    <text evidence="1">The sequence shown here is derived from an EMBL/GenBank/DDBJ whole genome shotgun (WGS) entry which is preliminary data.</text>
</comment>
<dbReference type="RefSeq" id="WP_200261019.1">
    <property type="nucleotide sequence ID" value="NZ_NRSH01000173.1"/>
</dbReference>
<dbReference type="CDD" id="cd05560">
    <property type="entry name" value="Xcc1710_like"/>
    <property type="match status" value="1"/>
</dbReference>
<dbReference type="EMBL" id="NRSH01000173">
    <property type="protein sequence ID" value="MBK1727537.1"/>
    <property type="molecule type" value="Genomic_DNA"/>
</dbReference>
<reference evidence="1 2" key="1">
    <citation type="journal article" date="2020" name="Microorganisms">
        <title>Osmotic Adaptation and Compatible Solute Biosynthesis of Phototrophic Bacteria as Revealed from Genome Analyses.</title>
        <authorList>
            <person name="Imhoff J.F."/>
            <person name="Rahn T."/>
            <person name="Kunzel S."/>
            <person name="Keller A."/>
            <person name="Neulinger S.C."/>
        </authorList>
    </citation>
    <scope>NUCLEOTIDE SEQUENCE [LARGE SCALE GENOMIC DNA]</scope>
    <source>
        <strain evidence="1 2">DSM 15116</strain>
    </source>
</reference>
<sequence>MKLARDDGTATYRIRAYEPGSITINEHTYETSVLLMPDTLSTQLRPERLDELALADLQPAIDWAPELILLGTGARQAFPARELMRSLIHAGIGFEAMDTAAACRTFNLLMSEDRRVAAALLLR</sequence>
<dbReference type="InterPro" id="IPR036748">
    <property type="entry name" value="MTH938-like_sf"/>
</dbReference>
<evidence type="ECO:0000313" key="1">
    <source>
        <dbReference type="EMBL" id="MBK1727537.1"/>
    </source>
</evidence>
<proteinExistence type="predicted"/>
<dbReference type="Pfam" id="PF04430">
    <property type="entry name" value="DUF498"/>
    <property type="match status" value="1"/>
</dbReference>
<gene>
    <name evidence="1" type="ORF">CKO13_11045</name>
</gene>
<dbReference type="Gene3D" id="3.40.1230.10">
    <property type="entry name" value="MTH938-like"/>
    <property type="match status" value="1"/>
</dbReference>
<evidence type="ECO:0008006" key="3">
    <source>
        <dbReference type="Google" id="ProtNLM"/>
    </source>
</evidence>
<dbReference type="Proteomes" id="UP000738126">
    <property type="component" value="Unassembled WGS sequence"/>
</dbReference>
<organism evidence="1 2">
    <name type="scientific">Halorhodospira neutriphila</name>
    <dbReference type="NCBI Taxonomy" id="168379"/>
    <lineage>
        <taxon>Bacteria</taxon>
        <taxon>Pseudomonadati</taxon>
        <taxon>Pseudomonadota</taxon>
        <taxon>Gammaproteobacteria</taxon>
        <taxon>Chromatiales</taxon>
        <taxon>Ectothiorhodospiraceae</taxon>
        <taxon>Halorhodospira</taxon>
    </lineage>
</organism>